<accession>A0A399SJN6</accession>
<dbReference type="Pfam" id="PF13385">
    <property type="entry name" value="Laminin_G_3"/>
    <property type="match status" value="1"/>
</dbReference>
<dbReference type="GO" id="GO:0005975">
    <property type="term" value="P:carbohydrate metabolic process"/>
    <property type="evidence" value="ECO:0007669"/>
    <property type="project" value="UniProtKB-ARBA"/>
</dbReference>
<dbReference type="AlphaFoldDB" id="A0A399SJN6"/>
<organism evidence="2 3">
    <name type="scientific">Pontibacter oryzae</name>
    <dbReference type="NCBI Taxonomy" id="2304593"/>
    <lineage>
        <taxon>Bacteria</taxon>
        <taxon>Pseudomonadati</taxon>
        <taxon>Bacteroidota</taxon>
        <taxon>Cytophagia</taxon>
        <taxon>Cytophagales</taxon>
        <taxon>Hymenobacteraceae</taxon>
        <taxon>Pontibacter</taxon>
    </lineage>
</organism>
<evidence type="ECO:0000313" key="3">
    <source>
        <dbReference type="Proteomes" id="UP000266005"/>
    </source>
</evidence>
<dbReference type="SUPFAM" id="SSF49899">
    <property type="entry name" value="Concanavalin A-like lectins/glucanases"/>
    <property type="match status" value="1"/>
</dbReference>
<evidence type="ECO:0000313" key="2">
    <source>
        <dbReference type="EMBL" id="RIJ41975.1"/>
    </source>
</evidence>
<dbReference type="Proteomes" id="UP000266005">
    <property type="component" value="Unassembled WGS sequence"/>
</dbReference>
<dbReference type="InterPro" id="IPR013320">
    <property type="entry name" value="ConA-like_dom_sf"/>
</dbReference>
<feature type="signal peptide" evidence="1">
    <location>
        <begin position="1"/>
        <end position="23"/>
    </location>
</feature>
<dbReference type="NCBIfam" id="TIGR04183">
    <property type="entry name" value="Por_Secre_tail"/>
    <property type="match status" value="1"/>
</dbReference>
<protein>
    <submittedName>
        <fullName evidence="2">T9SS C-terminal target domain-containing protein</fullName>
    </submittedName>
</protein>
<dbReference type="GO" id="GO:0004553">
    <property type="term" value="F:hydrolase activity, hydrolyzing O-glycosyl compounds"/>
    <property type="evidence" value="ECO:0007669"/>
    <property type="project" value="UniProtKB-ARBA"/>
</dbReference>
<keyword evidence="1" id="KW-0732">Signal</keyword>
<dbReference type="EMBL" id="QWGE01000002">
    <property type="protein sequence ID" value="RIJ41975.1"/>
    <property type="molecule type" value="Genomic_DNA"/>
</dbReference>
<gene>
    <name evidence="2" type="ORF">D1627_08215</name>
</gene>
<evidence type="ECO:0000256" key="1">
    <source>
        <dbReference type="SAM" id="SignalP"/>
    </source>
</evidence>
<dbReference type="InterPro" id="IPR026341">
    <property type="entry name" value="T9SS_type_B"/>
</dbReference>
<keyword evidence="3" id="KW-1185">Reference proteome</keyword>
<dbReference type="OrthoDB" id="1491125at2"/>
<sequence length="541" mass="60057">MLKTILCATFFVALILCLPFTQAALAQTNNSALTLNGADSYVDLGVDNRGITNQLTLEAWIKTDTKSHDHIISKYDRDRQRGFQLLIQNGKVCLAGRDGSGMYRTSGYSNTVVADNQWHHIAGVIERGVWKIYVDGELHNQQNTGFAAAALNSDFNLLIGNYYYPQLGNHFYEGSVDELRIWNIALSEMEIRQHMCSAVNPNTPGLVGYYTFDNSPGGLILDSSSSDIKGHLINITPPNAFVPSGAPIGDISVYRYPQKWDQSLELLDGEINFSVTKVSPQIRGFHLYKVFSPPASTSGIDNHQDVKEYYGVFKVGPASAKYKVYHKKPLAACGTTLYFRQNNADNTWEQVADTTGAPMMFYTTAENYGEYAVTNTSNAETIAEQPVELKACSNDQITLDATTEKATAYTWNNGQTTPKLTVSAAGTYTATVIVNNCPLVRTFTVIKEDCPIIPDITVPNIIIPNIITPNGDGKNDSFVVQGLEKNTMEIKIFNRWGKSMYHTARYDNSWSAAGLPDGVYYYQLTDPNTQKVYKGWFEVIR</sequence>
<reference evidence="3" key="1">
    <citation type="submission" date="2018-08" db="EMBL/GenBank/DDBJ databases">
        <title>Mucilaginibacter sp. MYSH2.</title>
        <authorList>
            <person name="Seo T."/>
        </authorList>
    </citation>
    <scope>NUCLEOTIDE SEQUENCE [LARGE SCALE GENOMIC DNA]</scope>
    <source>
        <strain evidence="3">KIRAN</strain>
    </source>
</reference>
<feature type="chain" id="PRO_5017482979" evidence="1">
    <location>
        <begin position="24"/>
        <end position="541"/>
    </location>
</feature>
<dbReference type="NCBIfam" id="TIGR04131">
    <property type="entry name" value="Bac_Flav_CTERM"/>
    <property type="match status" value="1"/>
</dbReference>
<dbReference type="Pfam" id="PF13585">
    <property type="entry name" value="CHU_C"/>
    <property type="match status" value="1"/>
</dbReference>
<dbReference type="RefSeq" id="WP_119431719.1">
    <property type="nucleotide sequence ID" value="NZ_QWGE01000002.1"/>
</dbReference>
<dbReference type="Gene3D" id="2.60.120.200">
    <property type="match status" value="1"/>
</dbReference>
<dbReference type="InterPro" id="IPR026444">
    <property type="entry name" value="Secre_tail"/>
</dbReference>
<comment type="caution">
    <text evidence="2">The sequence shown here is derived from an EMBL/GenBank/DDBJ whole genome shotgun (WGS) entry which is preliminary data.</text>
</comment>
<proteinExistence type="predicted"/>
<name>A0A399SJN6_9BACT</name>